<sequence length="165" mass="17739">MLDLETSGKGGIGKYVGVCFFIAVSGVADAHVQGGMVGDLALMCPEFIRVNTLLITKGAFENVKHGLRKGALVYLAISTLCELLCILLYAFFFPNLPVVKYYRAKAAREGSKTVASDLIAAGVQLEFEHGPEKNALGNLLVLALQIGIFFGVALDWLWIIGNGNF</sequence>
<keyword evidence="2" id="KW-1185">Reference proteome</keyword>
<dbReference type="Proteomes" id="UP001056120">
    <property type="component" value="Linkage Group LG01"/>
</dbReference>
<organism evidence="1 2">
    <name type="scientific">Smallanthus sonchifolius</name>
    <dbReference type="NCBI Taxonomy" id="185202"/>
    <lineage>
        <taxon>Eukaryota</taxon>
        <taxon>Viridiplantae</taxon>
        <taxon>Streptophyta</taxon>
        <taxon>Embryophyta</taxon>
        <taxon>Tracheophyta</taxon>
        <taxon>Spermatophyta</taxon>
        <taxon>Magnoliopsida</taxon>
        <taxon>eudicotyledons</taxon>
        <taxon>Gunneridae</taxon>
        <taxon>Pentapetalae</taxon>
        <taxon>asterids</taxon>
        <taxon>campanulids</taxon>
        <taxon>Asterales</taxon>
        <taxon>Asteraceae</taxon>
        <taxon>Asteroideae</taxon>
        <taxon>Heliantheae alliance</taxon>
        <taxon>Millerieae</taxon>
        <taxon>Smallanthus</taxon>
    </lineage>
</organism>
<reference evidence="2" key="1">
    <citation type="journal article" date="2022" name="Mol. Ecol. Resour.">
        <title>The genomes of chicory, endive, great burdock and yacon provide insights into Asteraceae palaeo-polyploidization history and plant inulin production.</title>
        <authorList>
            <person name="Fan W."/>
            <person name="Wang S."/>
            <person name="Wang H."/>
            <person name="Wang A."/>
            <person name="Jiang F."/>
            <person name="Liu H."/>
            <person name="Zhao H."/>
            <person name="Xu D."/>
            <person name="Zhang Y."/>
        </authorList>
    </citation>
    <scope>NUCLEOTIDE SEQUENCE [LARGE SCALE GENOMIC DNA]</scope>
    <source>
        <strain evidence="2">cv. Yunnan</strain>
    </source>
</reference>
<name>A0ACB9KAW8_9ASTR</name>
<proteinExistence type="predicted"/>
<accession>A0ACB9KAW8</accession>
<gene>
    <name evidence="1" type="ORF">L1987_03445</name>
</gene>
<reference evidence="1 2" key="2">
    <citation type="journal article" date="2022" name="Mol. Ecol. Resour.">
        <title>The genomes of chicory, endive, great burdock and yacon provide insights into Asteraceae paleo-polyploidization history and plant inulin production.</title>
        <authorList>
            <person name="Fan W."/>
            <person name="Wang S."/>
            <person name="Wang H."/>
            <person name="Wang A."/>
            <person name="Jiang F."/>
            <person name="Liu H."/>
            <person name="Zhao H."/>
            <person name="Xu D."/>
            <person name="Zhang Y."/>
        </authorList>
    </citation>
    <scope>NUCLEOTIDE SEQUENCE [LARGE SCALE GENOMIC DNA]</scope>
    <source>
        <strain evidence="2">cv. Yunnan</strain>
        <tissue evidence="1">Leaves</tissue>
    </source>
</reference>
<comment type="caution">
    <text evidence="1">The sequence shown here is derived from an EMBL/GenBank/DDBJ whole genome shotgun (WGS) entry which is preliminary data.</text>
</comment>
<dbReference type="EMBL" id="CM042018">
    <property type="protein sequence ID" value="KAI3829325.1"/>
    <property type="molecule type" value="Genomic_DNA"/>
</dbReference>
<protein>
    <submittedName>
        <fullName evidence="1">Uncharacterized protein</fullName>
    </submittedName>
</protein>
<evidence type="ECO:0000313" key="1">
    <source>
        <dbReference type="EMBL" id="KAI3829325.1"/>
    </source>
</evidence>
<evidence type="ECO:0000313" key="2">
    <source>
        <dbReference type="Proteomes" id="UP001056120"/>
    </source>
</evidence>